<dbReference type="RefSeq" id="WP_113290270.1">
    <property type="nucleotide sequence ID" value="NZ_QNTQ01000015.1"/>
</dbReference>
<evidence type="ECO:0000256" key="1">
    <source>
        <dbReference type="SAM" id="MobiDB-lite"/>
    </source>
</evidence>
<gene>
    <name evidence="2" type="ORF">DRV85_14880</name>
</gene>
<dbReference type="Gene3D" id="3.30.70.2060">
    <property type="match status" value="1"/>
</dbReference>
<accession>A0A365U735</accession>
<dbReference type="PANTHER" id="PTHR41247:SF1">
    <property type="entry name" value="HTH-TYPE TRANSCRIPTIONAL REPRESSOR YCNK"/>
    <property type="match status" value="1"/>
</dbReference>
<keyword evidence="3" id="KW-1185">Reference proteome</keyword>
<dbReference type="InterPro" id="IPR008719">
    <property type="entry name" value="N2O_reductase_NosL"/>
</dbReference>
<proteinExistence type="predicted"/>
<dbReference type="EMBL" id="QNTQ01000015">
    <property type="protein sequence ID" value="RBI83627.1"/>
    <property type="molecule type" value="Genomic_DNA"/>
</dbReference>
<comment type="caution">
    <text evidence="2">The sequence shown here is derived from an EMBL/GenBank/DDBJ whole genome shotgun (WGS) entry which is preliminary data.</text>
</comment>
<dbReference type="Pfam" id="PF05573">
    <property type="entry name" value="NosL"/>
    <property type="match status" value="1"/>
</dbReference>
<dbReference type="OrthoDB" id="7354657at2"/>
<dbReference type="SUPFAM" id="SSF160387">
    <property type="entry name" value="NosL/MerB-like"/>
    <property type="match status" value="1"/>
</dbReference>
<evidence type="ECO:0000313" key="2">
    <source>
        <dbReference type="EMBL" id="RBI83627.1"/>
    </source>
</evidence>
<dbReference type="Gene3D" id="3.30.70.2050">
    <property type="match status" value="1"/>
</dbReference>
<evidence type="ECO:0000313" key="3">
    <source>
        <dbReference type="Proteomes" id="UP000253370"/>
    </source>
</evidence>
<reference evidence="2 3" key="1">
    <citation type="submission" date="2018-07" db="EMBL/GenBank/DDBJ databases">
        <title>Rhodosalinus sp. strain E84T genomic sequence and assembly.</title>
        <authorList>
            <person name="Liu Z.-W."/>
            <person name="Lu D.-C."/>
        </authorList>
    </citation>
    <scope>NUCLEOTIDE SEQUENCE [LARGE SCALE GENOMIC DNA]</scope>
    <source>
        <strain evidence="2 3">E84</strain>
    </source>
</reference>
<dbReference type="AlphaFoldDB" id="A0A365U735"/>
<feature type="compositionally biased region" description="Basic and acidic residues" evidence="1">
    <location>
        <begin position="163"/>
        <end position="189"/>
    </location>
</feature>
<feature type="region of interest" description="Disordered" evidence="1">
    <location>
        <begin position="162"/>
        <end position="189"/>
    </location>
</feature>
<name>A0A365U735_9RHOB</name>
<protein>
    <submittedName>
        <fullName evidence="2">Copper resistance protein CopZ</fullName>
    </submittedName>
</protein>
<dbReference type="PANTHER" id="PTHR41247">
    <property type="entry name" value="HTH-TYPE TRANSCRIPTIONAL REPRESSOR YCNK"/>
    <property type="match status" value="1"/>
</dbReference>
<sequence>MKRLLLLSVLPLALLAGCKEEQVATPQPVAMTDEALGHYCQMNLTEHAGPKAQVHLAGAPAPLFFSQVRDAISYQRMPEQSHAITAIYVNDMARAPSWKNPGTENWIAAEDAHFVVGSQRVGGMGAAELVPFSDPQAAADFAELHGGRVLRLAEIADDAVLAPEDKPAAEPETQDYRERLRQLSAGREG</sequence>
<dbReference type="Proteomes" id="UP000253370">
    <property type="component" value="Unassembled WGS sequence"/>
</dbReference>
<dbReference type="PROSITE" id="PS51257">
    <property type="entry name" value="PROKAR_LIPOPROTEIN"/>
    <property type="match status" value="1"/>
</dbReference>
<organism evidence="2 3">
    <name type="scientific">Rhodosalinus halophilus</name>
    <dbReference type="NCBI Taxonomy" id="2259333"/>
    <lineage>
        <taxon>Bacteria</taxon>
        <taxon>Pseudomonadati</taxon>
        <taxon>Pseudomonadota</taxon>
        <taxon>Alphaproteobacteria</taxon>
        <taxon>Rhodobacterales</taxon>
        <taxon>Paracoccaceae</taxon>
        <taxon>Rhodosalinus</taxon>
    </lineage>
</organism>